<dbReference type="InterPro" id="IPR000719">
    <property type="entry name" value="Prot_kinase_dom"/>
</dbReference>
<dbReference type="Proteomes" id="UP000273643">
    <property type="component" value="Unassembled WGS sequence"/>
</dbReference>
<dbReference type="SUPFAM" id="SSF81606">
    <property type="entry name" value="PP2C-like"/>
    <property type="match status" value="1"/>
</dbReference>
<dbReference type="Gene3D" id="3.60.40.10">
    <property type="entry name" value="PPM-type phosphatase domain"/>
    <property type="match status" value="1"/>
</dbReference>
<dbReference type="PROSITE" id="PS00109">
    <property type="entry name" value="PROTEIN_KINASE_TYR"/>
    <property type="match status" value="1"/>
</dbReference>
<keyword evidence="1" id="KW-0808">Transferase</keyword>
<proteinExistence type="predicted"/>
<keyword evidence="2" id="KW-0547">Nucleotide-binding</keyword>
<dbReference type="InterPro" id="IPR011009">
    <property type="entry name" value="Kinase-like_dom_sf"/>
</dbReference>
<keyword evidence="4" id="KW-0067">ATP-binding</keyword>
<dbReference type="SUPFAM" id="SSF56112">
    <property type="entry name" value="Protein kinase-like (PK-like)"/>
    <property type="match status" value="1"/>
</dbReference>
<dbReference type="InterPro" id="IPR020635">
    <property type="entry name" value="Tyr_kinase_cat_dom"/>
</dbReference>
<dbReference type="Gene3D" id="1.10.510.10">
    <property type="entry name" value="Transferase(Phosphotransferase) domain 1"/>
    <property type="match status" value="1"/>
</dbReference>
<dbReference type="CDD" id="cd14014">
    <property type="entry name" value="STKc_PknB_like"/>
    <property type="match status" value="1"/>
</dbReference>
<sequence length="570" mass="64110">MTQPLRIRIGQYTHSGHKSVNQDFVGARLPTGATLGHKGAVLAIADGISSSDVSQIASETAVSGFIEDYYCTPEAWSVKQSAERVLQALNAWLFAQTRNSPYRFERDRGYICTFSTLIFKARHAHLLHAGDTRIYRLANQQLEPLTEDHRHCVDADTHYLTSALGVHPHLRFDYHQLDLEPGDTFILASDGAYEFFDASDITQVIDAQRDDLNGAARTLVEQALACGSRDNLSVQIARVEALPDPTVGELSRQASLLTLPPALDAGTDFDGYRILRSLYISSRSHVYLARDTLNNGPVAIKVPAMEGRDNPHYLERFLMEDWIARRFNHNHLLKAARREHERGFLYVATEYLEGQTLSQWLKDNPYPDLARVRDIVQQVASGLQALHRQAMVHRDLRPDNLMIDAQGTVTIIDFGSASVAGLSEGRSRDGVIYGAALYAAPEYFLGEPGDLRSDLYSLAVIVYQMLTGKHPYGPKVARTRTRAEQHKLRYRSAQEHRPSVPDWVDECLRKATQISPHKRYTELSEFIYDLNNPNPAFARKSQPPLIERNPVLFWQGVSLILLVLLVVQFA</sequence>
<evidence type="ECO:0000256" key="2">
    <source>
        <dbReference type="ARBA" id="ARBA00022741"/>
    </source>
</evidence>
<dbReference type="PANTHER" id="PTHR43289:SF6">
    <property type="entry name" value="SERINE_THREONINE-PROTEIN KINASE NEKL-3"/>
    <property type="match status" value="1"/>
</dbReference>
<dbReference type="PROSITE" id="PS50011">
    <property type="entry name" value="PROTEIN_KINASE_DOM"/>
    <property type="match status" value="1"/>
</dbReference>
<dbReference type="InterPro" id="IPR008266">
    <property type="entry name" value="Tyr_kinase_AS"/>
</dbReference>
<organism evidence="7 8">
    <name type="scientific">Marinimicrobium koreense</name>
    <dbReference type="NCBI Taxonomy" id="306545"/>
    <lineage>
        <taxon>Bacteria</taxon>
        <taxon>Pseudomonadati</taxon>
        <taxon>Pseudomonadota</taxon>
        <taxon>Gammaproteobacteria</taxon>
        <taxon>Cellvibrionales</taxon>
        <taxon>Cellvibrionaceae</taxon>
        <taxon>Marinimicrobium</taxon>
    </lineage>
</organism>
<dbReference type="InterPro" id="IPR001932">
    <property type="entry name" value="PPM-type_phosphatase-like_dom"/>
</dbReference>
<evidence type="ECO:0000259" key="6">
    <source>
        <dbReference type="PROSITE" id="PS51746"/>
    </source>
</evidence>
<dbReference type="SMART" id="SM00332">
    <property type="entry name" value="PP2Cc"/>
    <property type="match status" value="1"/>
</dbReference>
<dbReference type="GO" id="GO:0004713">
    <property type="term" value="F:protein tyrosine kinase activity"/>
    <property type="evidence" value="ECO:0007669"/>
    <property type="project" value="InterPro"/>
</dbReference>
<dbReference type="Pfam" id="PF13672">
    <property type="entry name" value="PP2C_2"/>
    <property type="match status" value="1"/>
</dbReference>
<dbReference type="RefSeq" id="WP_123639533.1">
    <property type="nucleotide sequence ID" value="NZ_RJUK01000004.1"/>
</dbReference>
<dbReference type="Pfam" id="PF00069">
    <property type="entry name" value="Pkinase"/>
    <property type="match status" value="1"/>
</dbReference>
<dbReference type="PROSITE" id="PS51746">
    <property type="entry name" value="PPM_2"/>
    <property type="match status" value="1"/>
</dbReference>
<evidence type="ECO:0000256" key="3">
    <source>
        <dbReference type="ARBA" id="ARBA00022777"/>
    </source>
</evidence>
<evidence type="ECO:0000256" key="4">
    <source>
        <dbReference type="ARBA" id="ARBA00022840"/>
    </source>
</evidence>
<dbReference type="PANTHER" id="PTHR43289">
    <property type="entry name" value="MITOGEN-ACTIVATED PROTEIN KINASE KINASE KINASE 20-RELATED"/>
    <property type="match status" value="1"/>
</dbReference>
<keyword evidence="7" id="KW-0723">Serine/threonine-protein kinase</keyword>
<dbReference type="InterPro" id="IPR036457">
    <property type="entry name" value="PPM-type-like_dom_sf"/>
</dbReference>
<evidence type="ECO:0000259" key="5">
    <source>
        <dbReference type="PROSITE" id="PS50011"/>
    </source>
</evidence>
<dbReference type="Gene3D" id="3.30.200.20">
    <property type="entry name" value="Phosphorylase Kinase, domain 1"/>
    <property type="match status" value="1"/>
</dbReference>
<dbReference type="CDD" id="cd00143">
    <property type="entry name" value="PP2Cc"/>
    <property type="match status" value="1"/>
</dbReference>
<dbReference type="SMART" id="SM00219">
    <property type="entry name" value="TyrKc"/>
    <property type="match status" value="1"/>
</dbReference>
<evidence type="ECO:0000313" key="7">
    <source>
        <dbReference type="EMBL" id="ROQ17073.1"/>
    </source>
</evidence>
<keyword evidence="8" id="KW-1185">Reference proteome</keyword>
<accession>A0A3N1NLU3</accession>
<dbReference type="GO" id="GO:0005524">
    <property type="term" value="F:ATP binding"/>
    <property type="evidence" value="ECO:0007669"/>
    <property type="project" value="UniProtKB-KW"/>
</dbReference>
<dbReference type="SMART" id="SM00331">
    <property type="entry name" value="PP2C_SIG"/>
    <property type="match status" value="1"/>
</dbReference>
<feature type="domain" description="Protein kinase" evidence="5">
    <location>
        <begin position="272"/>
        <end position="537"/>
    </location>
</feature>
<reference evidence="7 8" key="1">
    <citation type="submission" date="2018-11" db="EMBL/GenBank/DDBJ databases">
        <title>Genomic Encyclopedia of Type Strains, Phase IV (KMG-IV): sequencing the most valuable type-strain genomes for metagenomic binning, comparative biology and taxonomic classification.</title>
        <authorList>
            <person name="Goeker M."/>
        </authorList>
    </citation>
    <scope>NUCLEOTIDE SEQUENCE [LARGE SCALE GENOMIC DNA]</scope>
    <source>
        <strain evidence="7 8">DSM 16974</strain>
    </source>
</reference>
<evidence type="ECO:0000313" key="8">
    <source>
        <dbReference type="Proteomes" id="UP000273643"/>
    </source>
</evidence>
<name>A0A3N1NLU3_9GAMM</name>
<comment type="caution">
    <text evidence="7">The sequence shown here is derived from an EMBL/GenBank/DDBJ whole genome shotgun (WGS) entry which is preliminary data.</text>
</comment>
<feature type="domain" description="PPM-type phosphatase" evidence="6">
    <location>
        <begin position="8"/>
        <end position="239"/>
    </location>
</feature>
<protein>
    <submittedName>
        <fullName evidence="7">Serine/threonine protein kinase</fullName>
    </submittedName>
</protein>
<evidence type="ECO:0000256" key="1">
    <source>
        <dbReference type="ARBA" id="ARBA00022679"/>
    </source>
</evidence>
<dbReference type="OrthoDB" id="9801841at2"/>
<keyword evidence="3 7" id="KW-0418">Kinase</keyword>
<dbReference type="AlphaFoldDB" id="A0A3N1NLU3"/>
<dbReference type="GO" id="GO:0004674">
    <property type="term" value="F:protein serine/threonine kinase activity"/>
    <property type="evidence" value="ECO:0007669"/>
    <property type="project" value="UniProtKB-KW"/>
</dbReference>
<gene>
    <name evidence="7" type="ORF">EDC38_3188</name>
</gene>
<dbReference type="EMBL" id="RJUK01000004">
    <property type="protein sequence ID" value="ROQ17073.1"/>
    <property type="molecule type" value="Genomic_DNA"/>
</dbReference>